<dbReference type="OrthoDB" id="4506255at2759"/>
<dbReference type="Proteomes" id="UP000018001">
    <property type="component" value="Unassembled WGS sequence"/>
</dbReference>
<dbReference type="AlphaFoldDB" id="V5FY81"/>
<reference evidence="2" key="1">
    <citation type="journal article" date="2014" name="Genome Announc.">
        <title>Draft genome sequence of the formaldehyde-resistant fungus Byssochlamys spectabilis No. 5 (anamorph Paecilomyces variotii No. 5) (NBRC109023).</title>
        <authorList>
            <person name="Oka T."/>
            <person name="Ekino K."/>
            <person name="Fukuda K."/>
            <person name="Nomura Y."/>
        </authorList>
    </citation>
    <scope>NUCLEOTIDE SEQUENCE [LARGE SCALE GENOMIC DNA]</scope>
    <source>
        <strain evidence="2">No. 5 / NBRC 109023</strain>
    </source>
</reference>
<dbReference type="EMBL" id="BAUL01000183">
    <property type="protein sequence ID" value="GAD97038.1"/>
    <property type="molecule type" value="Genomic_DNA"/>
</dbReference>
<evidence type="ECO:0000313" key="1">
    <source>
        <dbReference type="EMBL" id="GAD97038.1"/>
    </source>
</evidence>
<comment type="caution">
    <text evidence="1">The sequence shown here is derived from an EMBL/GenBank/DDBJ whole genome shotgun (WGS) entry which is preliminary data.</text>
</comment>
<evidence type="ECO:0000313" key="2">
    <source>
        <dbReference type="Proteomes" id="UP000018001"/>
    </source>
</evidence>
<keyword evidence="2" id="KW-1185">Reference proteome</keyword>
<protein>
    <submittedName>
        <fullName evidence="1">Uncharacterized protein</fullName>
    </submittedName>
</protein>
<accession>V5FY81</accession>
<proteinExistence type="predicted"/>
<dbReference type="Pfam" id="PF14441">
    <property type="entry name" value="OTT_1508_deam"/>
    <property type="match status" value="1"/>
</dbReference>
<dbReference type="HOGENOM" id="CLU_946628_0_0_1"/>
<dbReference type="InterPro" id="IPR027796">
    <property type="entry name" value="OTT_1508_deam-like"/>
</dbReference>
<name>V5FY81_BYSSN</name>
<dbReference type="InParanoid" id="V5FY81"/>
<gene>
    <name evidence="1" type="ORF">PVAR5_5707</name>
</gene>
<sequence>MCSSAYPNVATGPLRPVEPEPHQLRVLKRQMGYPVYKDVREADVATPELILSICPADLANGRCKKGLVATNSAAARFQEILTCTPKFTALPKLSGRLPRIAGNASDWEHVLEEFLAYYNKLLDFTMTSQFLDMEVINADTIYMAQEAISRDVIVHCETKLLAAIENAQHKNKDIPKTYTYIDLSKLSCNGCTCFFAAYNRVHDTTWTTKGAHGKSYYPWMFPPILSGRDQVLTATYNTIVGQWVKSYGGYRQNFVSGAADFTAQLRGVPATGYYDEQIPADMQAMREIVRNLEQ</sequence>
<organism evidence="1 2">
    <name type="scientific">Byssochlamys spectabilis (strain No. 5 / NBRC 109023)</name>
    <name type="common">Paecilomyces variotii</name>
    <dbReference type="NCBI Taxonomy" id="1356009"/>
    <lineage>
        <taxon>Eukaryota</taxon>
        <taxon>Fungi</taxon>
        <taxon>Dikarya</taxon>
        <taxon>Ascomycota</taxon>
        <taxon>Pezizomycotina</taxon>
        <taxon>Eurotiomycetes</taxon>
        <taxon>Eurotiomycetidae</taxon>
        <taxon>Eurotiales</taxon>
        <taxon>Thermoascaceae</taxon>
        <taxon>Paecilomyces</taxon>
    </lineage>
</organism>